<dbReference type="PANTHER" id="PTHR48090">
    <property type="entry name" value="UNDECAPRENYL-PHOSPHATE 4-DEOXY-4-FORMAMIDO-L-ARABINOSE TRANSFERASE-RELATED"/>
    <property type="match status" value="1"/>
</dbReference>
<evidence type="ECO:0000256" key="8">
    <source>
        <dbReference type="ARBA" id="ARBA00038152"/>
    </source>
</evidence>
<feature type="domain" description="Glycosyltransferase 2-like" evidence="10">
    <location>
        <begin position="6"/>
        <end position="169"/>
    </location>
</feature>
<dbReference type="InterPro" id="IPR050256">
    <property type="entry name" value="Glycosyltransferase_2"/>
</dbReference>
<proteinExistence type="inferred from homology"/>
<keyword evidence="5 9" id="KW-0812">Transmembrane</keyword>
<organism evidence="11 12">
    <name type="scientific">Vagococcus elongatus</name>
    <dbReference type="NCBI Taxonomy" id="180344"/>
    <lineage>
        <taxon>Bacteria</taxon>
        <taxon>Bacillati</taxon>
        <taxon>Bacillota</taxon>
        <taxon>Bacilli</taxon>
        <taxon>Lactobacillales</taxon>
        <taxon>Enterococcaceae</taxon>
        <taxon>Vagococcus</taxon>
    </lineage>
</organism>
<keyword evidence="12" id="KW-1185">Reference proteome</keyword>
<dbReference type="Gene3D" id="3.90.550.10">
    <property type="entry name" value="Spore Coat Polysaccharide Biosynthesis Protein SpsA, Chain A"/>
    <property type="match status" value="1"/>
</dbReference>
<evidence type="ECO:0000256" key="9">
    <source>
        <dbReference type="SAM" id="Phobius"/>
    </source>
</evidence>
<gene>
    <name evidence="11" type="ORF">CBF29_01880</name>
</gene>
<dbReference type="InterPro" id="IPR001173">
    <property type="entry name" value="Glyco_trans_2-like"/>
</dbReference>
<dbReference type="EMBL" id="NGKA01000002">
    <property type="protein sequence ID" value="RSU15105.1"/>
    <property type="molecule type" value="Genomic_DNA"/>
</dbReference>
<evidence type="ECO:0000259" key="10">
    <source>
        <dbReference type="Pfam" id="PF00535"/>
    </source>
</evidence>
<dbReference type="Pfam" id="PF00535">
    <property type="entry name" value="Glycos_transf_2"/>
    <property type="match status" value="1"/>
</dbReference>
<name>A0A430B450_9ENTE</name>
<feature type="transmembrane region" description="Helical" evidence="9">
    <location>
        <begin position="231"/>
        <end position="256"/>
    </location>
</feature>
<dbReference type="OrthoDB" id="9807778at2"/>
<evidence type="ECO:0000256" key="1">
    <source>
        <dbReference type="ARBA" id="ARBA00004651"/>
    </source>
</evidence>
<feature type="transmembrane region" description="Helical" evidence="9">
    <location>
        <begin position="268"/>
        <end position="289"/>
    </location>
</feature>
<comment type="subcellular location">
    <subcellularLocation>
        <location evidence="1">Cell membrane</location>
        <topology evidence="1">Multi-pass membrane protein</topology>
    </subcellularLocation>
</comment>
<dbReference type="GO" id="GO:0016757">
    <property type="term" value="F:glycosyltransferase activity"/>
    <property type="evidence" value="ECO:0007669"/>
    <property type="project" value="UniProtKB-KW"/>
</dbReference>
<keyword evidence="4 11" id="KW-0808">Transferase</keyword>
<evidence type="ECO:0000256" key="7">
    <source>
        <dbReference type="ARBA" id="ARBA00023136"/>
    </source>
</evidence>
<dbReference type="PANTHER" id="PTHR48090:SF8">
    <property type="entry name" value="GLYCOSYLTRANSFERASE CSBB-RELATED"/>
    <property type="match status" value="1"/>
</dbReference>
<evidence type="ECO:0000256" key="2">
    <source>
        <dbReference type="ARBA" id="ARBA00022475"/>
    </source>
</evidence>
<dbReference type="Proteomes" id="UP000287605">
    <property type="component" value="Unassembled WGS sequence"/>
</dbReference>
<keyword evidence="7 9" id="KW-0472">Membrane</keyword>
<evidence type="ECO:0000313" key="12">
    <source>
        <dbReference type="Proteomes" id="UP000287605"/>
    </source>
</evidence>
<dbReference type="FunFam" id="3.90.550.10:FF:000079">
    <property type="entry name" value="Probable glycosyl transferase"/>
    <property type="match status" value="1"/>
</dbReference>
<dbReference type="CDD" id="cd04187">
    <property type="entry name" value="DPM1_like_bac"/>
    <property type="match status" value="1"/>
</dbReference>
<comment type="caution">
    <text evidence="11">The sequence shown here is derived from an EMBL/GenBank/DDBJ whole genome shotgun (WGS) entry which is preliminary data.</text>
</comment>
<evidence type="ECO:0000256" key="5">
    <source>
        <dbReference type="ARBA" id="ARBA00022692"/>
    </source>
</evidence>
<comment type="similarity">
    <text evidence="8">Belongs to the glycosyltransferase 2 family. GtrB subfamily.</text>
</comment>
<keyword evidence="2" id="KW-1003">Cell membrane</keyword>
<dbReference type="InterPro" id="IPR029044">
    <property type="entry name" value="Nucleotide-diphossugar_trans"/>
</dbReference>
<evidence type="ECO:0000256" key="3">
    <source>
        <dbReference type="ARBA" id="ARBA00022676"/>
    </source>
</evidence>
<dbReference type="RefSeq" id="WP_126806702.1">
    <property type="nucleotide sequence ID" value="NZ_NGKA01000002.1"/>
</dbReference>
<dbReference type="SUPFAM" id="SSF53448">
    <property type="entry name" value="Nucleotide-diphospho-sugar transferases"/>
    <property type="match status" value="1"/>
</dbReference>
<reference evidence="11 12" key="1">
    <citation type="submission" date="2017-05" db="EMBL/GenBank/DDBJ databases">
        <title>Vagococcus spp. assemblies.</title>
        <authorList>
            <person name="Gulvik C.A."/>
        </authorList>
    </citation>
    <scope>NUCLEOTIDE SEQUENCE [LARGE SCALE GENOMIC DNA]</scope>
    <source>
        <strain evidence="11 12">CCUG 51432</strain>
    </source>
</reference>
<keyword evidence="3" id="KW-0328">Glycosyltransferase</keyword>
<sequence>MIRTLSIIVPCFNEEESIPLFYQEMEKIREGLPYRFEYIFVNDGSGDNTLKVIKEIYQEDKNVRYISFSRNFGKEAAIYAGLQHSTGELVTLMDVDLQDPPELLPEMIGLLKTKKIDCVGTRRADRKGEPKIRSFFARQFYKLINKVSDTKMVDGARDFRLMTRQMVDAVLELSEYNRFSKGIFSWVGFETEYISFENRERQAGETSWSFWELFNYSINGIINFSEVPLNIASLIGGLSCLFSGVALIFIIVRALIFGDPTSGWPSMVSIFLFVGGMQLLSLGIIGKYLGKIFLETKKRPIYLVKETEKDSPSEGQEN</sequence>
<keyword evidence="6 9" id="KW-1133">Transmembrane helix</keyword>
<evidence type="ECO:0000256" key="6">
    <source>
        <dbReference type="ARBA" id="ARBA00022989"/>
    </source>
</evidence>
<dbReference type="GO" id="GO:0005886">
    <property type="term" value="C:plasma membrane"/>
    <property type="evidence" value="ECO:0007669"/>
    <property type="project" value="UniProtKB-SubCell"/>
</dbReference>
<evidence type="ECO:0000256" key="4">
    <source>
        <dbReference type="ARBA" id="ARBA00022679"/>
    </source>
</evidence>
<accession>A0A430B450</accession>
<evidence type="ECO:0000313" key="11">
    <source>
        <dbReference type="EMBL" id="RSU15105.1"/>
    </source>
</evidence>
<dbReference type="AlphaFoldDB" id="A0A430B450"/>
<protein>
    <submittedName>
        <fullName evidence="11">Glycosyltransferase</fullName>
    </submittedName>
</protein>